<sequence>MQSIDLQAHTYEERHGLVPSLTAMVSHCGAWITDRRTISATTLELRLEIQLRSAMDLYAALLSTGLELTRRGHQSMVDLCNCQRYLATGEAKLITIRLELAFLEDITLHSLLFGQPHFA</sequence>
<gene>
    <name evidence="1" type="ORF">GRAN_4194</name>
</gene>
<reference evidence="2" key="2">
    <citation type="submission" date="2019-02" db="EMBL/GenBank/DDBJ databases">
        <title>Granulicella sibirica sp. nov., a psychrotolerant acidobacterium isolated from an organic soil layer in forested tundra, West Siberia.</title>
        <authorList>
            <person name="Oshkin I.Y."/>
            <person name="Kulichevskaya I.S."/>
            <person name="Rijpstra W.I.C."/>
            <person name="Sinninghe Damste J.S."/>
            <person name="Rakitin A.L."/>
            <person name="Ravin N.V."/>
            <person name="Dedysh S.N."/>
        </authorList>
    </citation>
    <scope>NUCLEOTIDE SEQUENCE [LARGE SCALE GENOMIC DNA]</scope>
    <source>
        <strain evidence="2">AF10</strain>
    </source>
</reference>
<accession>A0A4Q0SYN0</accession>
<evidence type="ECO:0000313" key="2">
    <source>
        <dbReference type="Proteomes" id="UP000289437"/>
    </source>
</evidence>
<comment type="caution">
    <text evidence="1">The sequence shown here is derived from an EMBL/GenBank/DDBJ whole genome shotgun (WGS) entry which is preliminary data.</text>
</comment>
<dbReference type="RefSeq" id="WP_128914763.1">
    <property type="nucleotide sequence ID" value="NZ_RDSM01000003.1"/>
</dbReference>
<dbReference type="Proteomes" id="UP000289437">
    <property type="component" value="Unassembled WGS sequence"/>
</dbReference>
<dbReference type="EMBL" id="RDSM01000003">
    <property type="protein sequence ID" value="RXH55090.1"/>
    <property type="molecule type" value="Genomic_DNA"/>
</dbReference>
<organism evidence="1 2">
    <name type="scientific">Granulicella sibirica</name>
    <dbReference type="NCBI Taxonomy" id="2479048"/>
    <lineage>
        <taxon>Bacteria</taxon>
        <taxon>Pseudomonadati</taxon>
        <taxon>Acidobacteriota</taxon>
        <taxon>Terriglobia</taxon>
        <taxon>Terriglobales</taxon>
        <taxon>Acidobacteriaceae</taxon>
        <taxon>Granulicella</taxon>
    </lineage>
</organism>
<dbReference type="AlphaFoldDB" id="A0A4Q0SYN0"/>
<reference evidence="1 2" key="1">
    <citation type="submission" date="2018-11" db="EMBL/GenBank/DDBJ databases">
        <authorList>
            <person name="Mardanov A.V."/>
            <person name="Ravin N.V."/>
            <person name="Dedysh S.N."/>
        </authorList>
    </citation>
    <scope>NUCLEOTIDE SEQUENCE [LARGE SCALE GENOMIC DNA]</scope>
    <source>
        <strain evidence="1 2">AF10</strain>
    </source>
</reference>
<protein>
    <submittedName>
        <fullName evidence="1">Uncharacterized protein</fullName>
    </submittedName>
</protein>
<name>A0A4Q0SYN0_9BACT</name>
<proteinExistence type="predicted"/>
<evidence type="ECO:0000313" key="1">
    <source>
        <dbReference type="EMBL" id="RXH55090.1"/>
    </source>
</evidence>
<dbReference type="OrthoDB" id="122568at2"/>
<keyword evidence="2" id="KW-1185">Reference proteome</keyword>